<name>A0A9Q1RQS9_9SOLA</name>
<gene>
    <name evidence="3" type="ORF">K7X08_028090</name>
</gene>
<keyword evidence="2" id="KW-0732">Signal</keyword>
<keyword evidence="4" id="KW-1185">Reference proteome</keyword>
<evidence type="ECO:0000256" key="2">
    <source>
        <dbReference type="SAM" id="SignalP"/>
    </source>
</evidence>
<dbReference type="EMBL" id="JAJAGQ010000003">
    <property type="protein sequence ID" value="KAJ8568557.1"/>
    <property type="molecule type" value="Genomic_DNA"/>
</dbReference>
<dbReference type="SUPFAM" id="SSF52266">
    <property type="entry name" value="SGNH hydrolase"/>
    <property type="match status" value="1"/>
</dbReference>
<reference evidence="4" key="1">
    <citation type="journal article" date="2023" name="Proc. Natl. Acad. Sci. U.S.A.">
        <title>Genomic and structural basis for evolution of tropane alkaloid biosynthesis.</title>
        <authorList>
            <person name="Wanga Y.-J."/>
            <person name="Taina T."/>
            <person name="Yua J.-Y."/>
            <person name="Lia J."/>
            <person name="Xua B."/>
            <person name="Chenc J."/>
            <person name="D'Auriad J.C."/>
            <person name="Huanga J.-P."/>
            <person name="Huanga S.-X."/>
        </authorList>
    </citation>
    <scope>NUCLEOTIDE SEQUENCE [LARGE SCALE GENOMIC DNA]</scope>
    <source>
        <strain evidence="4">cv. KIB-2019</strain>
    </source>
</reference>
<dbReference type="InterPro" id="IPR050592">
    <property type="entry name" value="GDSL_lipolytic_enzyme"/>
</dbReference>
<dbReference type="OrthoDB" id="1600564at2759"/>
<dbReference type="PANTHER" id="PTHR45642:SF54">
    <property type="entry name" value="ZINC FINGER PROTEIN"/>
    <property type="match status" value="1"/>
</dbReference>
<feature type="signal peptide" evidence="2">
    <location>
        <begin position="1"/>
        <end position="25"/>
    </location>
</feature>
<dbReference type="FunFam" id="3.40.50.1110:FF:000003">
    <property type="entry name" value="GDSL esterase/lipase APG"/>
    <property type="match status" value="1"/>
</dbReference>
<feature type="chain" id="PRO_5040173068" description="GDSL esterase/lipase" evidence="2">
    <location>
        <begin position="26"/>
        <end position="355"/>
    </location>
</feature>
<evidence type="ECO:0000313" key="4">
    <source>
        <dbReference type="Proteomes" id="UP001152561"/>
    </source>
</evidence>
<proteinExistence type="inferred from homology"/>
<evidence type="ECO:0000256" key="1">
    <source>
        <dbReference type="ARBA" id="ARBA00008668"/>
    </source>
</evidence>
<dbReference type="Pfam" id="PF00657">
    <property type="entry name" value="Lipase_GDSL"/>
    <property type="match status" value="1"/>
</dbReference>
<comment type="caution">
    <text evidence="3">The sequence shown here is derived from an EMBL/GenBank/DDBJ whole genome shotgun (WGS) entry which is preliminary data.</text>
</comment>
<protein>
    <recommendedName>
        <fullName evidence="5">GDSL esterase/lipase</fullName>
    </recommendedName>
</protein>
<dbReference type="InterPro" id="IPR036514">
    <property type="entry name" value="SGNH_hydro_sf"/>
</dbReference>
<dbReference type="InterPro" id="IPR035669">
    <property type="entry name" value="SGNH_plant_lipase-like"/>
</dbReference>
<dbReference type="AlphaFoldDB" id="A0A9Q1RQS9"/>
<dbReference type="CDD" id="cd01837">
    <property type="entry name" value="SGNH_plant_lipase_like"/>
    <property type="match status" value="1"/>
</dbReference>
<sequence length="355" mass="40068">MAYYTNFISIIILVQFLLLMSTTLAGKVPAIIVFGDSSVDAGNNNQISTVLKSNFEPYGRDFYDKKPTGRFCNGRIPPDFISEGFGLRPFVPAYLDPTYDISDFAEGVCFASAGTGYDNATSDVLDVIPLWKELEYYKEYKRNLKAYAGKKKAKYIIKESLYIVSIGTNDFLENYYSMQSRRASQFTEDQFQEFLLRLAQNFVLQIYHMGARKISLTGLPPMGCLPLERATNSISGNGDGCNEKYNNVAKHFNVMLGGLVQRLNEELPGIRVVFADAYNLLLQMIRKPSSYGFQVASIACCGTGLFEMGYLCDRLNPLTCTDANKFVFWDAFHVTDKTNLIISDFLMKHVFQQFL</sequence>
<dbReference type="Gene3D" id="3.40.50.1110">
    <property type="entry name" value="SGNH hydrolase"/>
    <property type="match status" value="1"/>
</dbReference>
<evidence type="ECO:0000313" key="3">
    <source>
        <dbReference type="EMBL" id="KAJ8568557.1"/>
    </source>
</evidence>
<evidence type="ECO:0008006" key="5">
    <source>
        <dbReference type="Google" id="ProtNLM"/>
    </source>
</evidence>
<dbReference type="GO" id="GO:0016788">
    <property type="term" value="F:hydrolase activity, acting on ester bonds"/>
    <property type="evidence" value="ECO:0007669"/>
    <property type="project" value="InterPro"/>
</dbReference>
<organism evidence="3 4">
    <name type="scientific">Anisodus acutangulus</name>
    <dbReference type="NCBI Taxonomy" id="402998"/>
    <lineage>
        <taxon>Eukaryota</taxon>
        <taxon>Viridiplantae</taxon>
        <taxon>Streptophyta</taxon>
        <taxon>Embryophyta</taxon>
        <taxon>Tracheophyta</taxon>
        <taxon>Spermatophyta</taxon>
        <taxon>Magnoliopsida</taxon>
        <taxon>eudicotyledons</taxon>
        <taxon>Gunneridae</taxon>
        <taxon>Pentapetalae</taxon>
        <taxon>asterids</taxon>
        <taxon>lamiids</taxon>
        <taxon>Solanales</taxon>
        <taxon>Solanaceae</taxon>
        <taxon>Solanoideae</taxon>
        <taxon>Hyoscyameae</taxon>
        <taxon>Anisodus</taxon>
    </lineage>
</organism>
<comment type="similarity">
    <text evidence="1">Belongs to the 'GDSL' lipolytic enzyme family.</text>
</comment>
<accession>A0A9Q1RQS9</accession>
<dbReference type="Proteomes" id="UP001152561">
    <property type="component" value="Unassembled WGS sequence"/>
</dbReference>
<dbReference type="InterPro" id="IPR001087">
    <property type="entry name" value="GDSL"/>
</dbReference>
<dbReference type="PANTHER" id="PTHR45642">
    <property type="entry name" value="GDSL ESTERASE/LIPASE EXL3"/>
    <property type="match status" value="1"/>
</dbReference>